<dbReference type="SUPFAM" id="SSF74653">
    <property type="entry name" value="TolA/TonB C-terminal domain"/>
    <property type="match status" value="1"/>
</dbReference>
<feature type="domain" description="TonB C-terminal" evidence="7">
    <location>
        <begin position="139"/>
        <end position="230"/>
    </location>
</feature>
<keyword evidence="5" id="KW-0735">Signal-anchor</keyword>
<dbReference type="Proteomes" id="UP000663814">
    <property type="component" value="Unassembled WGS sequence"/>
</dbReference>
<keyword evidence="3" id="KW-1133">Transmembrane helix</keyword>
<protein>
    <recommendedName>
        <fullName evidence="5">Protein TonB</fullName>
    </recommendedName>
</protein>
<comment type="subcellular location">
    <subcellularLocation>
        <location evidence="5">Cell inner membrane</location>
        <topology evidence="5">Single-pass membrane protein</topology>
        <orientation evidence="5">Periplasmic side</orientation>
    </subcellularLocation>
    <subcellularLocation>
        <location evidence="1">Membrane</location>
        <topology evidence="1">Single-pass membrane protein</topology>
    </subcellularLocation>
</comment>
<dbReference type="InterPro" id="IPR011990">
    <property type="entry name" value="TPR-like_helical_dom_sf"/>
</dbReference>
<keyword evidence="6" id="KW-0732">Signal</keyword>
<dbReference type="Gene3D" id="3.30.2420.10">
    <property type="entry name" value="TonB"/>
    <property type="match status" value="1"/>
</dbReference>
<keyword evidence="2" id="KW-0812">Transmembrane</keyword>
<evidence type="ECO:0000256" key="6">
    <source>
        <dbReference type="SAM" id="SignalP"/>
    </source>
</evidence>
<evidence type="ECO:0000313" key="9">
    <source>
        <dbReference type="Proteomes" id="UP000663814"/>
    </source>
</evidence>
<keyword evidence="5" id="KW-1003">Cell membrane</keyword>
<comment type="function">
    <text evidence="5">Interacts with outer membrane receptor proteins that carry out high-affinity binding and energy dependent uptake into the periplasmic space of specific substrates. It could act to transduce energy from the cytoplasmic membrane to specific energy-requiring processes in the outer membrane, resulting in the release into the periplasm of ligands bound by these outer membrane proteins.</text>
</comment>
<dbReference type="PROSITE" id="PS52015">
    <property type="entry name" value="TONB_CTD"/>
    <property type="match status" value="1"/>
</dbReference>
<sequence>MRWLLALILLWPALATADWLAAMQAYEKADYATARAGFEKLLPLGNAQAAFNLAAMAYQGQGQSADNVSAVAYFAYAGYLGHVEADSLRQKISKTLSAEQLHQAEQLSMRLQQSLKIPPLTACNKQADESLVAECGMTAETSPAAAISTVIPKYPSGAARYGITGYVRMRFLLDAYGKVQVVDFLDSFPRKVFDREAKRALLKFEYAPVGTAGIRTIQFDFTLDSGGGITPQLLLAQLEKHNLWVYAIAGSQQHQEALGTFLSLLKKYSPNKLAVDPAAVLDPANPDWSVFSTPASVNDNQQFVAIPEMFSEIFWWRQAAKNGDYEAQRILSSFDQRWRDYLIEQEDAEVMAWYGADLVINGDIERGVALLDKAIAAGYGNGKDLKSALLGKK</sequence>
<dbReference type="Pfam" id="PF03544">
    <property type="entry name" value="TonB_C"/>
    <property type="match status" value="1"/>
</dbReference>
<dbReference type="PRINTS" id="PR01374">
    <property type="entry name" value="TONBPROTEIN"/>
</dbReference>
<dbReference type="EMBL" id="JAERPS020000011">
    <property type="protein sequence ID" value="MBZ9613789.1"/>
    <property type="molecule type" value="Genomic_DNA"/>
</dbReference>
<dbReference type="Gene3D" id="1.25.40.10">
    <property type="entry name" value="Tetratricopeptide repeat domain"/>
    <property type="match status" value="1"/>
</dbReference>
<proteinExistence type="inferred from homology"/>
<dbReference type="RefSeq" id="WP_205313524.1">
    <property type="nucleotide sequence ID" value="NZ_JAERPS020000011.1"/>
</dbReference>
<feature type="chain" id="PRO_5045207095" description="Protein TonB" evidence="6">
    <location>
        <begin position="18"/>
        <end position="393"/>
    </location>
</feature>
<evidence type="ECO:0000256" key="3">
    <source>
        <dbReference type="ARBA" id="ARBA00022989"/>
    </source>
</evidence>
<keyword evidence="5" id="KW-0653">Protein transport</keyword>
<evidence type="ECO:0000313" key="8">
    <source>
        <dbReference type="EMBL" id="MBZ9613789.1"/>
    </source>
</evidence>
<accession>A0ABS7XDY7</accession>
<comment type="similarity">
    <text evidence="5">Belongs to the TonB family.</text>
</comment>
<evidence type="ECO:0000256" key="4">
    <source>
        <dbReference type="ARBA" id="ARBA00023136"/>
    </source>
</evidence>
<dbReference type="NCBIfam" id="TIGR01352">
    <property type="entry name" value="tonB_Cterm"/>
    <property type="match status" value="1"/>
</dbReference>
<gene>
    <name evidence="8" type="ORF">I4W93_019525</name>
</gene>
<evidence type="ECO:0000256" key="2">
    <source>
        <dbReference type="ARBA" id="ARBA00022692"/>
    </source>
</evidence>
<keyword evidence="5" id="KW-0813">Transport</keyword>
<evidence type="ECO:0000259" key="7">
    <source>
        <dbReference type="PROSITE" id="PS52015"/>
    </source>
</evidence>
<reference evidence="8 9" key="2">
    <citation type="submission" date="2021-08" db="EMBL/GenBank/DDBJ databases">
        <title>Rheinheimera aquimaris sp. nov., isolated from seawater of the East Sea in Korea.</title>
        <authorList>
            <person name="Kim K.H."/>
            <person name="Wenting R."/>
            <person name="Kim K.R."/>
            <person name="Jeon C.O."/>
        </authorList>
    </citation>
    <scope>NUCLEOTIDE SEQUENCE [LARGE SCALE GENOMIC DNA]</scope>
    <source>
        <strain evidence="8 9">MA-13</strain>
    </source>
</reference>
<reference evidence="8 9" key="1">
    <citation type="submission" date="2020-12" db="EMBL/GenBank/DDBJ databases">
        <authorList>
            <person name="Ruan W."/>
            <person name="Khan S.A."/>
            <person name="Jeon C.O."/>
        </authorList>
    </citation>
    <scope>NUCLEOTIDE SEQUENCE [LARGE SCALE GENOMIC DNA]</scope>
    <source>
        <strain evidence="8 9">MA-13</strain>
    </source>
</reference>
<evidence type="ECO:0000256" key="1">
    <source>
        <dbReference type="ARBA" id="ARBA00004167"/>
    </source>
</evidence>
<evidence type="ECO:0000256" key="5">
    <source>
        <dbReference type="RuleBase" id="RU362123"/>
    </source>
</evidence>
<dbReference type="InterPro" id="IPR037682">
    <property type="entry name" value="TonB_C"/>
</dbReference>
<comment type="caution">
    <text evidence="8">The sequence shown here is derived from an EMBL/GenBank/DDBJ whole genome shotgun (WGS) entry which is preliminary data.</text>
</comment>
<name>A0ABS7XDY7_9GAMM</name>
<dbReference type="SUPFAM" id="SSF81901">
    <property type="entry name" value="HCP-like"/>
    <property type="match status" value="1"/>
</dbReference>
<organism evidence="8 9">
    <name type="scientific">Rheinheimera maricola</name>
    <dbReference type="NCBI Taxonomy" id="2793282"/>
    <lineage>
        <taxon>Bacteria</taxon>
        <taxon>Pseudomonadati</taxon>
        <taxon>Pseudomonadota</taxon>
        <taxon>Gammaproteobacteria</taxon>
        <taxon>Chromatiales</taxon>
        <taxon>Chromatiaceae</taxon>
        <taxon>Rheinheimera</taxon>
    </lineage>
</organism>
<dbReference type="InterPro" id="IPR006260">
    <property type="entry name" value="TonB/TolA_C"/>
</dbReference>
<keyword evidence="9" id="KW-1185">Reference proteome</keyword>
<dbReference type="InterPro" id="IPR003538">
    <property type="entry name" value="TonB"/>
</dbReference>
<feature type="signal peptide" evidence="6">
    <location>
        <begin position="1"/>
        <end position="17"/>
    </location>
</feature>
<keyword evidence="4" id="KW-0472">Membrane</keyword>
<keyword evidence="5" id="KW-0997">Cell inner membrane</keyword>